<proteinExistence type="predicted"/>
<dbReference type="WBParaSite" id="RSKR_0000831600.1">
    <property type="protein sequence ID" value="RSKR_0000831600.1"/>
    <property type="gene ID" value="RSKR_0000831600"/>
</dbReference>
<reference evidence="2" key="1">
    <citation type="submission" date="2016-11" db="UniProtKB">
        <authorList>
            <consortium name="WormBaseParasite"/>
        </authorList>
    </citation>
    <scope>IDENTIFICATION</scope>
    <source>
        <strain evidence="2">KR3021</strain>
    </source>
</reference>
<evidence type="ECO:0000313" key="1">
    <source>
        <dbReference type="Proteomes" id="UP000095286"/>
    </source>
</evidence>
<organism evidence="1 2">
    <name type="scientific">Rhabditophanes sp. KR3021</name>
    <dbReference type="NCBI Taxonomy" id="114890"/>
    <lineage>
        <taxon>Eukaryota</taxon>
        <taxon>Metazoa</taxon>
        <taxon>Ecdysozoa</taxon>
        <taxon>Nematoda</taxon>
        <taxon>Chromadorea</taxon>
        <taxon>Rhabditida</taxon>
        <taxon>Tylenchina</taxon>
        <taxon>Panagrolaimomorpha</taxon>
        <taxon>Strongyloidoidea</taxon>
        <taxon>Alloionematidae</taxon>
        <taxon>Rhabditophanes</taxon>
    </lineage>
</organism>
<name>A0AC35U7J0_9BILA</name>
<protein>
    <submittedName>
        <fullName evidence="2">Uncharacterized protein</fullName>
    </submittedName>
</protein>
<dbReference type="Proteomes" id="UP000095286">
    <property type="component" value="Unplaced"/>
</dbReference>
<accession>A0AC35U7J0</accession>
<sequence>MASTTFYTLTLVMVLLVVLMRTKPVFEEESFEQHPAQMVSQTIAQRLKKAINPFMDSIGKRSEYFSASPRRYFDVLAGQSLGKRSSNFLMY</sequence>
<evidence type="ECO:0000313" key="2">
    <source>
        <dbReference type="WBParaSite" id="RSKR_0000831600.1"/>
    </source>
</evidence>